<dbReference type="PROSITE" id="PS50297">
    <property type="entry name" value="ANK_REP_REGION"/>
    <property type="match status" value="1"/>
</dbReference>
<proteinExistence type="predicted"/>
<comment type="caution">
    <text evidence="1">The sequence shown here is derived from an EMBL/GenBank/DDBJ whole genome shotgun (WGS) entry which is preliminary data.</text>
</comment>
<evidence type="ECO:0000313" key="1">
    <source>
        <dbReference type="EMBL" id="KKN90393.1"/>
    </source>
</evidence>
<protein>
    <submittedName>
        <fullName evidence="1">Uncharacterized protein</fullName>
    </submittedName>
</protein>
<reference evidence="1" key="1">
    <citation type="journal article" date="2015" name="Nature">
        <title>Complex archaea that bridge the gap between prokaryotes and eukaryotes.</title>
        <authorList>
            <person name="Spang A."/>
            <person name="Saw J.H."/>
            <person name="Jorgensen S.L."/>
            <person name="Zaremba-Niedzwiedzka K."/>
            <person name="Martijn J."/>
            <person name="Lind A.E."/>
            <person name="van Eijk R."/>
            <person name="Schleper C."/>
            <person name="Guy L."/>
            <person name="Ettema T.J."/>
        </authorList>
    </citation>
    <scope>NUCLEOTIDE SEQUENCE</scope>
</reference>
<dbReference type="EMBL" id="LAZR01000110">
    <property type="protein sequence ID" value="KKN90393.1"/>
    <property type="molecule type" value="Genomic_DNA"/>
</dbReference>
<dbReference type="InterPro" id="IPR036770">
    <property type="entry name" value="Ankyrin_rpt-contain_sf"/>
</dbReference>
<gene>
    <name evidence="1" type="ORF">LCGC14_0227620</name>
</gene>
<dbReference type="Pfam" id="PF00023">
    <property type="entry name" value="Ank"/>
    <property type="match status" value="1"/>
</dbReference>
<dbReference type="AlphaFoldDB" id="A0A0F9XEY2"/>
<organism evidence="1">
    <name type="scientific">marine sediment metagenome</name>
    <dbReference type="NCBI Taxonomy" id="412755"/>
    <lineage>
        <taxon>unclassified sequences</taxon>
        <taxon>metagenomes</taxon>
        <taxon>ecological metagenomes</taxon>
    </lineage>
</organism>
<dbReference type="Gene3D" id="1.25.40.20">
    <property type="entry name" value="Ankyrin repeat-containing domain"/>
    <property type="match status" value="1"/>
</dbReference>
<dbReference type="PROSITE" id="PS50088">
    <property type="entry name" value="ANK_REPEAT"/>
    <property type="match status" value="1"/>
</dbReference>
<dbReference type="InterPro" id="IPR002110">
    <property type="entry name" value="Ankyrin_rpt"/>
</dbReference>
<dbReference type="SUPFAM" id="SSF48403">
    <property type="entry name" value="Ankyrin repeat"/>
    <property type="match status" value="1"/>
</dbReference>
<accession>A0A0F9XEY2</accession>
<dbReference type="SMART" id="SM00248">
    <property type="entry name" value="ANK"/>
    <property type="match status" value="3"/>
</dbReference>
<sequence length="368" mass="39793">MRLIKSIVCSLSLLAGLAASPAFADLYCYQPENPGWNWETVDYIGFSACLDTGAQRSDSDIDGVGAEGMTLLELAIKNNARPSVIQLILSAGANPNLVNPQSPRGFAPLVMNFTTENTTDEDVYLRVKALLEAGANPNQMGSDGYPAFQGAFGPTGSNAMTGKMLDLILLHGADLTAPIQNGHQWTDYGLVSNADLQTLKRIQKITGDSFSNIVPYSGSSMLHDLAYSRIDDRLAKLDWLIAGGADPKVTNNQGKYAWELIRDDAELAAKLRSLAGVKDEDMLATIASDRDISLACRTPQSEAMIKGDGMTIDEVCTCVEDNAATRFSRVSQHPLFPKVYGAKDQQGKVSELVRGLFIGCMAIWSYRP</sequence>
<name>A0A0F9XEY2_9ZZZZ</name>